<dbReference type="Pfam" id="PF03992">
    <property type="entry name" value="ABM"/>
    <property type="match status" value="1"/>
</dbReference>
<evidence type="ECO:0000313" key="3">
    <source>
        <dbReference type="Proteomes" id="UP000027647"/>
    </source>
</evidence>
<accession>A0A074MDG0</accession>
<gene>
    <name evidence="2" type="ORF">EH31_07060</name>
</gene>
<protein>
    <recommendedName>
        <fullName evidence="1">ABM domain-containing protein</fullName>
    </recommendedName>
</protein>
<dbReference type="RefSeq" id="WP_034959241.1">
    <property type="nucleotide sequence ID" value="NZ_JMIW01000002.1"/>
</dbReference>
<dbReference type="PANTHER" id="PTHR33336:SF15">
    <property type="entry name" value="ABM DOMAIN-CONTAINING PROTEIN"/>
    <property type="match status" value="1"/>
</dbReference>
<comment type="caution">
    <text evidence="2">The sequence shown here is derived from an EMBL/GenBank/DDBJ whole genome shotgun (WGS) entry which is preliminary data.</text>
</comment>
<dbReference type="InterPro" id="IPR007138">
    <property type="entry name" value="ABM_dom"/>
</dbReference>
<dbReference type="PANTHER" id="PTHR33336">
    <property type="entry name" value="QUINOL MONOOXYGENASE YGIN-RELATED"/>
    <property type="match status" value="1"/>
</dbReference>
<evidence type="ECO:0000313" key="2">
    <source>
        <dbReference type="EMBL" id="KEO90790.1"/>
    </source>
</evidence>
<keyword evidence="3" id="KW-1185">Reference proteome</keyword>
<dbReference type="Gene3D" id="3.30.70.100">
    <property type="match status" value="1"/>
</dbReference>
<dbReference type="InterPro" id="IPR050744">
    <property type="entry name" value="AI-2_Isomerase_LsrG"/>
</dbReference>
<proteinExistence type="predicted"/>
<dbReference type="PROSITE" id="PS51725">
    <property type="entry name" value="ABM"/>
    <property type="match status" value="1"/>
</dbReference>
<dbReference type="OrthoDB" id="287932at2"/>
<dbReference type="STRING" id="1044.EH31_07060"/>
<sequence length="100" mass="10559">MLIVLAQATLGDGALDKGRAAFTAMIEASRKEEGCIAYSYGVDVLDAAKLVIVEKWVDDAALAYHFGTPHMAAFQNALAGLDITITELKKFQADGGSPLS</sequence>
<organism evidence="2 3">
    <name type="scientific">Erythrobacter longus</name>
    <dbReference type="NCBI Taxonomy" id="1044"/>
    <lineage>
        <taxon>Bacteria</taxon>
        <taxon>Pseudomonadati</taxon>
        <taxon>Pseudomonadota</taxon>
        <taxon>Alphaproteobacteria</taxon>
        <taxon>Sphingomonadales</taxon>
        <taxon>Erythrobacteraceae</taxon>
        <taxon>Erythrobacter/Porphyrobacter group</taxon>
        <taxon>Erythrobacter</taxon>
    </lineage>
</organism>
<feature type="domain" description="ABM" evidence="1">
    <location>
        <begin position="2"/>
        <end position="91"/>
    </location>
</feature>
<reference evidence="2 3" key="1">
    <citation type="submission" date="2014-04" db="EMBL/GenBank/DDBJ databases">
        <title>A comprehensive comparison of genomes of Erythrobacter spp. strains.</title>
        <authorList>
            <person name="Zheng Q."/>
        </authorList>
    </citation>
    <scope>NUCLEOTIDE SEQUENCE [LARGE SCALE GENOMIC DNA]</scope>
    <source>
        <strain evidence="2 3">DSM 6997</strain>
    </source>
</reference>
<name>A0A074MDG0_ERYLO</name>
<dbReference type="InterPro" id="IPR011008">
    <property type="entry name" value="Dimeric_a/b-barrel"/>
</dbReference>
<dbReference type="eggNOG" id="COG1359">
    <property type="taxonomic scope" value="Bacteria"/>
</dbReference>
<dbReference type="AlphaFoldDB" id="A0A074MDG0"/>
<dbReference type="EMBL" id="JMIW01000002">
    <property type="protein sequence ID" value="KEO90790.1"/>
    <property type="molecule type" value="Genomic_DNA"/>
</dbReference>
<dbReference type="SUPFAM" id="SSF54909">
    <property type="entry name" value="Dimeric alpha+beta barrel"/>
    <property type="match status" value="1"/>
</dbReference>
<dbReference type="GO" id="GO:0003824">
    <property type="term" value="F:catalytic activity"/>
    <property type="evidence" value="ECO:0007669"/>
    <property type="project" value="TreeGrafter"/>
</dbReference>
<dbReference type="Proteomes" id="UP000027647">
    <property type="component" value="Unassembled WGS sequence"/>
</dbReference>
<evidence type="ECO:0000259" key="1">
    <source>
        <dbReference type="PROSITE" id="PS51725"/>
    </source>
</evidence>